<evidence type="ECO:0000313" key="3">
    <source>
        <dbReference type="Proteomes" id="UP001162164"/>
    </source>
</evidence>
<name>A0ABQ9J9X5_9CUCU</name>
<organism evidence="2 3">
    <name type="scientific">Molorchus minor</name>
    <dbReference type="NCBI Taxonomy" id="1323400"/>
    <lineage>
        <taxon>Eukaryota</taxon>
        <taxon>Metazoa</taxon>
        <taxon>Ecdysozoa</taxon>
        <taxon>Arthropoda</taxon>
        <taxon>Hexapoda</taxon>
        <taxon>Insecta</taxon>
        <taxon>Pterygota</taxon>
        <taxon>Neoptera</taxon>
        <taxon>Endopterygota</taxon>
        <taxon>Coleoptera</taxon>
        <taxon>Polyphaga</taxon>
        <taxon>Cucujiformia</taxon>
        <taxon>Chrysomeloidea</taxon>
        <taxon>Cerambycidae</taxon>
        <taxon>Lamiinae</taxon>
        <taxon>Monochamini</taxon>
        <taxon>Molorchus</taxon>
    </lineage>
</organism>
<protein>
    <submittedName>
        <fullName evidence="2">Uncharacterized protein</fullName>
    </submittedName>
</protein>
<dbReference type="Proteomes" id="UP001162164">
    <property type="component" value="Unassembled WGS sequence"/>
</dbReference>
<evidence type="ECO:0000256" key="1">
    <source>
        <dbReference type="SAM" id="SignalP"/>
    </source>
</evidence>
<accession>A0ABQ9J9X5</accession>
<keyword evidence="1" id="KW-0732">Signal</keyword>
<comment type="caution">
    <text evidence="2">The sequence shown here is derived from an EMBL/GenBank/DDBJ whole genome shotgun (WGS) entry which is preliminary data.</text>
</comment>
<proteinExistence type="predicted"/>
<sequence length="130" mass="14815">METARLLTLHLTLAVLHLWQIVAELRIPLISSVFFITRPKKLLEILRLFPNKNSLSCLLKNVGFVTLEIFAAQRRNATLTTIYSSDYSTGTQQTVLRMGSRWDQEDFLIESCIALDSPAKEILSRIPLNI</sequence>
<feature type="signal peptide" evidence="1">
    <location>
        <begin position="1"/>
        <end position="24"/>
    </location>
</feature>
<dbReference type="EMBL" id="JAPWTJ010000909">
    <property type="protein sequence ID" value="KAJ8974914.1"/>
    <property type="molecule type" value="Genomic_DNA"/>
</dbReference>
<reference evidence="2" key="1">
    <citation type="journal article" date="2023" name="Insect Mol. Biol.">
        <title>Genome sequencing provides insights into the evolution of gene families encoding plant cell wall-degrading enzymes in longhorned beetles.</title>
        <authorList>
            <person name="Shin N.R."/>
            <person name="Okamura Y."/>
            <person name="Kirsch R."/>
            <person name="Pauchet Y."/>
        </authorList>
    </citation>
    <scope>NUCLEOTIDE SEQUENCE</scope>
    <source>
        <strain evidence="2">MMC_N1</strain>
    </source>
</reference>
<feature type="chain" id="PRO_5046067882" evidence="1">
    <location>
        <begin position="25"/>
        <end position="130"/>
    </location>
</feature>
<gene>
    <name evidence="2" type="ORF">NQ317_010197</name>
</gene>
<keyword evidence="3" id="KW-1185">Reference proteome</keyword>
<evidence type="ECO:0000313" key="2">
    <source>
        <dbReference type="EMBL" id="KAJ8974914.1"/>
    </source>
</evidence>